<dbReference type="Proteomes" id="UP000636800">
    <property type="component" value="Chromosome 2"/>
</dbReference>
<evidence type="ECO:0000313" key="4">
    <source>
        <dbReference type="Proteomes" id="UP000636800"/>
    </source>
</evidence>
<dbReference type="InterPro" id="IPR011990">
    <property type="entry name" value="TPR-like_helical_dom_sf"/>
</dbReference>
<accession>A0A835RQX6</accession>
<reference evidence="3 4" key="1">
    <citation type="journal article" date="2020" name="Nat. Food">
        <title>A phased Vanilla planifolia genome enables genetic improvement of flavour and production.</title>
        <authorList>
            <person name="Hasing T."/>
            <person name="Tang H."/>
            <person name="Brym M."/>
            <person name="Khazi F."/>
            <person name="Huang T."/>
            <person name="Chambers A.H."/>
        </authorList>
    </citation>
    <scope>NUCLEOTIDE SEQUENCE [LARGE SCALE GENOMIC DNA]</scope>
    <source>
        <tissue evidence="3">Leaf</tissue>
    </source>
</reference>
<evidence type="ECO:0000256" key="2">
    <source>
        <dbReference type="SAM" id="MobiDB-lite"/>
    </source>
</evidence>
<dbReference type="PANTHER" id="PTHR47926:SF532">
    <property type="entry name" value="PENTACOTRIPEPTIDE-REPEAT REGION OF PRORP DOMAIN-CONTAINING PROTEIN"/>
    <property type="match status" value="1"/>
</dbReference>
<protein>
    <recommendedName>
        <fullName evidence="5">Pentatricopeptide repeat-containing protein</fullName>
    </recommendedName>
</protein>
<proteinExistence type="predicted"/>
<evidence type="ECO:0000256" key="1">
    <source>
        <dbReference type="ARBA" id="ARBA00022737"/>
    </source>
</evidence>
<gene>
    <name evidence="3" type="ORF">HPP92_006163</name>
</gene>
<dbReference type="PANTHER" id="PTHR47926">
    <property type="entry name" value="PENTATRICOPEPTIDE REPEAT-CONTAINING PROTEIN"/>
    <property type="match status" value="1"/>
</dbReference>
<dbReference type="InterPro" id="IPR046960">
    <property type="entry name" value="PPR_At4g14850-like_plant"/>
</dbReference>
<keyword evidence="1" id="KW-0677">Repeat</keyword>
<dbReference type="Gene3D" id="1.25.40.10">
    <property type="entry name" value="Tetratricopeptide repeat domain"/>
    <property type="match status" value="1"/>
</dbReference>
<dbReference type="GO" id="GO:0009451">
    <property type="term" value="P:RNA modification"/>
    <property type="evidence" value="ECO:0007669"/>
    <property type="project" value="InterPro"/>
</dbReference>
<feature type="region of interest" description="Disordered" evidence="2">
    <location>
        <begin position="100"/>
        <end position="125"/>
    </location>
</feature>
<keyword evidence="4" id="KW-1185">Reference proteome</keyword>
<dbReference type="Pfam" id="PF01535">
    <property type="entry name" value="PPR"/>
    <property type="match status" value="1"/>
</dbReference>
<evidence type="ECO:0008006" key="5">
    <source>
        <dbReference type="Google" id="ProtNLM"/>
    </source>
</evidence>
<organism evidence="3 4">
    <name type="scientific">Vanilla planifolia</name>
    <name type="common">Vanilla</name>
    <dbReference type="NCBI Taxonomy" id="51239"/>
    <lineage>
        <taxon>Eukaryota</taxon>
        <taxon>Viridiplantae</taxon>
        <taxon>Streptophyta</taxon>
        <taxon>Embryophyta</taxon>
        <taxon>Tracheophyta</taxon>
        <taxon>Spermatophyta</taxon>
        <taxon>Magnoliopsida</taxon>
        <taxon>Liliopsida</taxon>
        <taxon>Asparagales</taxon>
        <taxon>Orchidaceae</taxon>
        <taxon>Vanilloideae</taxon>
        <taxon>Vanilleae</taxon>
        <taxon>Vanilla</taxon>
    </lineage>
</organism>
<sequence length="154" mass="16716">MVDEGLRYFGAMRESGCEPEKEHYGCVVDMLGRAGRVREADGMVERIPPGMADEVAWTALLRACEARGEAELGKKKAGRAVEMEPGRAGVKVKSCQTCMRRAGGGGKPRKEEGDKGRRYEEGGRMVVGGGGGGEVELFVAAGREHPWRRRCTKC</sequence>
<dbReference type="AlphaFoldDB" id="A0A835RQX6"/>
<feature type="compositionally biased region" description="Basic and acidic residues" evidence="2">
    <location>
        <begin position="108"/>
        <end position="123"/>
    </location>
</feature>
<comment type="caution">
    <text evidence="3">The sequence shown here is derived from an EMBL/GenBank/DDBJ whole genome shotgun (WGS) entry which is preliminary data.</text>
</comment>
<dbReference type="GO" id="GO:0003723">
    <property type="term" value="F:RNA binding"/>
    <property type="evidence" value="ECO:0007669"/>
    <property type="project" value="InterPro"/>
</dbReference>
<dbReference type="EMBL" id="JADCNL010000002">
    <property type="protein sequence ID" value="KAG0492765.1"/>
    <property type="molecule type" value="Genomic_DNA"/>
</dbReference>
<name>A0A835RQX6_VANPL</name>
<dbReference type="InterPro" id="IPR002885">
    <property type="entry name" value="PPR_rpt"/>
</dbReference>
<dbReference type="OrthoDB" id="434619at2759"/>
<evidence type="ECO:0000313" key="3">
    <source>
        <dbReference type="EMBL" id="KAG0492765.1"/>
    </source>
</evidence>